<accession>A8NRY6</accession>
<evidence type="ECO:0000313" key="3">
    <source>
        <dbReference type="EMBL" id="EAU85954.2"/>
    </source>
</evidence>
<keyword evidence="4" id="KW-1185">Reference proteome</keyword>
<evidence type="ECO:0000313" key="4">
    <source>
        <dbReference type="Proteomes" id="UP000001861"/>
    </source>
</evidence>
<dbReference type="PANTHER" id="PTHR40465">
    <property type="entry name" value="CHROMOSOME 1, WHOLE GENOME SHOTGUN SEQUENCE"/>
    <property type="match status" value="1"/>
</dbReference>
<keyword evidence="1" id="KW-0472">Membrane</keyword>
<dbReference type="OrthoDB" id="2562493at2759"/>
<dbReference type="HOGENOM" id="CLU_046025_2_0_1"/>
<dbReference type="RefSeq" id="XP_001835889.2">
    <property type="nucleotide sequence ID" value="XM_001835837.2"/>
</dbReference>
<feature type="domain" description="DUF6534" evidence="2">
    <location>
        <begin position="243"/>
        <end position="319"/>
    </location>
</feature>
<dbReference type="AlphaFoldDB" id="A8NRY6"/>
<dbReference type="InParanoid" id="A8NRY6"/>
<proteinExistence type="predicted"/>
<evidence type="ECO:0000256" key="1">
    <source>
        <dbReference type="SAM" id="Phobius"/>
    </source>
</evidence>
<name>A8NRY6_COPC7</name>
<dbReference type="PANTHER" id="PTHR40465:SF1">
    <property type="entry name" value="DUF6534 DOMAIN-CONTAINING PROTEIN"/>
    <property type="match status" value="1"/>
</dbReference>
<sequence>MSVSSLIEVNLGKSCNCLLSQDAYPRYPGPVLLGIFGKCYSPRCRPAPLTRRSSQHVSLWDRNLSIRVLLDYEYAPRAVTNMTESHFGPSTEFNDPPWIKLGLTVLLLFLMDTFHSSSIENFTDPLGLLVPVWPYPNTIITTGLTAFSTQSFLSYRVYRLTKRTVLYFSSIAIAAGTLALGMVCAVKAFYVTNYLELPSLRPYLTVWLCMEMAIDLVICGEWQSLCSGDAGRLVEFLWGKFIGILLYTLGHSRTGFAQSDTVIRRLMRAAVQTGCFATAFAAVTLVLFLTNGDTQLYSLVGIPISRVYSNALMDTILCRGELRDLVQRSRGGETNTQQTNTYGLTSLTPSVQLHIHKEVHTDVHYERSNAFDVRTTRAYKTSLQDRMSQPRSSDDS</sequence>
<comment type="caution">
    <text evidence="3">The sequence shown here is derived from an EMBL/GenBank/DDBJ whole genome shotgun (WGS) entry which is preliminary data.</text>
</comment>
<feature type="transmembrane region" description="Helical" evidence="1">
    <location>
        <begin position="269"/>
        <end position="289"/>
    </location>
</feature>
<reference evidence="3 4" key="1">
    <citation type="journal article" date="2010" name="Proc. Natl. Acad. Sci. U.S.A.">
        <title>Insights into evolution of multicellular fungi from the assembled chromosomes of the mushroom Coprinopsis cinerea (Coprinus cinereus).</title>
        <authorList>
            <person name="Stajich J.E."/>
            <person name="Wilke S.K."/>
            <person name="Ahren D."/>
            <person name="Au C.H."/>
            <person name="Birren B.W."/>
            <person name="Borodovsky M."/>
            <person name="Burns C."/>
            <person name="Canback B."/>
            <person name="Casselton L.A."/>
            <person name="Cheng C.K."/>
            <person name="Deng J."/>
            <person name="Dietrich F.S."/>
            <person name="Fargo D.C."/>
            <person name="Farman M.L."/>
            <person name="Gathman A.C."/>
            <person name="Goldberg J."/>
            <person name="Guigo R."/>
            <person name="Hoegger P.J."/>
            <person name="Hooker J.B."/>
            <person name="Huggins A."/>
            <person name="James T.Y."/>
            <person name="Kamada T."/>
            <person name="Kilaru S."/>
            <person name="Kodira C."/>
            <person name="Kues U."/>
            <person name="Kupfer D."/>
            <person name="Kwan H.S."/>
            <person name="Lomsadze A."/>
            <person name="Li W."/>
            <person name="Lilly W.W."/>
            <person name="Ma L.J."/>
            <person name="Mackey A.J."/>
            <person name="Manning G."/>
            <person name="Martin F."/>
            <person name="Muraguchi H."/>
            <person name="Natvig D.O."/>
            <person name="Palmerini H."/>
            <person name="Ramesh M.A."/>
            <person name="Rehmeyer C.J."/>
            <person name="Roe B.A."/>
            <person name="Shenoy N."/>
            <person name="Stanke M."/>
            <person name="Ter-Hovhannisyan V."/>
            <person name="Tunlid A."/>
            <person name="Velagapudi R."/>
            <person name="Vision T.J."/>
            <person name="Zeng Q."/>
            <person name="Zolan M.E."/>
            <person name="Pukkila P.J."/>
        </authorList>
    </citation>
    <scope>NUCLEOTIDE SEQUENCE [LARGE SCALE GENOMIC DNA]</scope>
    <source>
        <strain evidence="4">Okayama-7 / 130 / ATCC MYA-4618 / FGSC 9003</strain>
    </source>
</reference>
<dbReference type="EMBL" id="AACS02000008">
    <property type="protein sequence ID" value="EAU85954.2"/>
    <property type="molecule type" value="Genomic_DNA"/>
</dbReference>
<dbReference type="Pfam" id="PF20152">
    <property type="entry name" value="DUF6534"/>
    <property type="match status" value="1"/>
</dbReference>
<dbReference type="eggNOG" id="ENOG502SHW2">
    <property type="taxonomic scope" value="Eukaryota"/>
</dbReference>
<protein>
    <recommendedName>
        <fullName evidence="2">DUF6534 domain-containing protein</fullName>
    </recommendedName>
</protein>
<dbReference type="OMA" id="MMETVGM"/>
<keyword evidence="1" id="KW-1133">Transmembrane helix</keyword>
<dbReference type="InterPro" id="IPR045339">
    <property type="entry name" value="DUF6534"/>
</dbReference>
<dbReference type="GeneID" id="6012424"/>
<dbReference type="Proteomes" id="UP000001861">
    <property type="component" value="Unassembled WGS sequence"/>
</dbReference>
<gene>
    <name evidence="3" type="ORF">CC1G_02977</name>
</gene>
<dbReference type="VEuPathDB" id="FungiDB:CC1G_02977"/>
<dbReference type="KEGG" id="cci:CC1G_02977"/>
<keyword evidence="1" id="KW-0812">Transmembrane</keyword>
<evidence type="ECO:0000259" key="2">
    <source>
        <dbReference type="Pfam" id="PF20152"/>
    </source>
</evidence>
<feature type="transmembrane region" description="Helical" evidence="1">
    <location>
        <begin position="232"/>
        <end position="249"/>
    </location>
</feature>
<feature type="transmembrane region" description="Helical" evidence="1">
    <location>
        <begin position="165"/>
        <end position="190"/>
    </location>
</feature>
<organism evidence="3 4">
    <name type="scientific">Coprinopsis cinerea (strain Okayama-7 / 130 / ATCC MYA-4618 / FGSC 9003)</name>
    <name type="common">Inky cap fungus</name>
    <name type="synonym">Hormographiella aspergillata</name>
    <dbReference type="NCBI Taxonomy" id="240176"/>
    <lineage>
        <taxon>Eukaryota</taxon>
        <taxon>Fungi</taxon>
        <taxon>Dikarya</taxon>
        <taxon>Basidiomycota</taxon>
        <taxon>Agaricomycotina</taxon>
        <taxon>Agaricomycetes</taxon>
        <taxon>Agaricomycetidae</taxon>
        <taxon>Agaricales</taxon>
        <taxon>Agaricineae</taxon>
        <taxon>Psathyrellaceae</taxon>
        <taxon>Coprinopsis</taxon>
    </lineage>
</organism>